<dbReference type="PANTHER" id="PTHR12537:SF12">
    <property type="entry name" value="MATERNAL PROTEIN PUMILIO"/>
    <property type="match status" value="1"/>
</dbReference>
<reference evidence="5" key="1">
    <citation type="submission" date="2020-06" db="EMBL/GenBank/DDBJ databases">
        <authorList>
            <consortium name="Plant Systems Biology data submission"/>
        </authorList>
    </citation>
    <scope>NUCLEOTIDE SEQUENCE</scope>
    <source>
        <strain evidence="5">D6</strain>
    </source>
</reference>
<name>A0A9N8DC05_9STRA</name>
<protein>
    <submittedName>
        <fullName evidence="5">Pumilio homolog</fullName>
    </submittedName>
</protein>
<dbReference type="Gene3D" id="1.25.10.10">
    <property type="entry name" value="Leucine-rich Repeat Variant"/>
    <property type="match status" value="1"/>
</dbReference>
<organism evidence="5 6">
    <name type="scientific">Seminavis robusta</name>
    <dbReference type="NCBI Taxonomy" id="568900"/>
    <lineage>
        <taxon>Eukaryota</taxon>
        <taxon>Sar</taxon>
        <taxon>Stramenopiles</taxon>
        <taxon>Ochrophyta</taxon>
        <taxon>Bacillariophyta</taxon>
        <taxon>Bacillariophyceae</taxon>
        <taxon>Bacillariophycidae</taxon>
        <taxon>Naviculales</taxon>
        <taxon>Naviculaceae</taxon>
        <taxon>Seminavis</taxon>
    </lineage>
</organism>
<dbReference type="GO" id="GO:0010608">
    <property type="term" value="P:post-transcriptional regulation of gene expression"/>
    <property type="evidence" value="ECO:0007669"/>
    <property type="project" value="TreeGrafter"/>
</dbReference>
<feature type="repeat" description="Pumilio" evidence="2">
    <location>
        <begin position="827"/>
        <end position="862"/>
    </location>
</feature>
<accession>A0A9N8DC05</accession>
<dbReference type="GO" id="GO:0005737">
    <property type="term" value="C:cytoplasm"/>
    <property type="evidence" value="ECO:0007669"/>
    <property type="project" value="TreeGrafter"/>
</dbReference>
<feature type="compositionally biased region" description="Basic and acidic residues" evidence="3">
    <location>
        <begin position="10"/>
        <end position="20"/>
    </location>
</feature>
<feature type="compositionally biased region" description="Low complexity" evidence="3">
    <location>
        <begin position="294"/>
        <end position="304"/>
    </location>
</feature>
<feature type="compositionally biased region" description="Low complexity" evidence="3">
    <location>
        <begin position="194"/>
        <end position="212"/>
    </location>
</feature>
<feature type="compositionally biased region" description="Low complexity" evidence="3">
    <location>
        <begin position="107"/>
        <end position="119"/>
    </location>
</feature>
<feature type="region of interest" description="Disordered" evidence="3">
    <location>
        <begin position="162"/>
        <end position="213"/>
    </location>
</feature>
<dbReference type="OrthoDB" id="668540at2759"/>
<dbReference type="CDD" id="cd07920">
    <property type="entry name" value="Pumilio"/>
    <property type="match status" value="1"/>
</dbReference>
<feature type="repeat" description="Pumilio" evidence="2">
    <location>
        <begin position="917"/>
        <end position="954"/>
    </location>
</feature>
<feature type="compositionally biased region" description="Low complexity" evidence="3">
    <location>
        <begin position="317"/>
        <end position="345"/>
    </location>
</feature>
<dbReference type="SMART" id="SM00025">
    <property type="entry name" value="Pumilio"/>
    <property type="match status" value="8"/>
</dbReference>
<feature type="repeat" description="Pumilio" evidence="2">
    <location>
        <begin position="864"/>
        <end position="899"/>
    </location>
</feature>
<dbReference type="EMBL" id="CAICTM010000029">
    <property type="protein sequence ID" value="CAB9497956.1"/>
    <property type="molecule type" value="Genomic_DNA"/>
</dbReference>
<proteinExistence type="predicted"/>
<evidence type="ECO:0000256" key="3">
    <source>
        <dbReference type="SAM" id="MobiDB-lite"/>
    </source>
</evidence>
<keyword evidence="6" id="KW-1185">Reference proteome</keyword>
<feature type="repeat" description="Pumilio" evidence="2">
    <location>
        <begin position="791"/>
        <end position="826"/>
    </location>
</feature>
<keyword evidence="1" id="KW-0677">Repeat</keyword>
<dbReference type="Pfam" id="PF00806">
    <property type="entry name" value="PUF"/>
    <property type="match status" value="8"/>
</dbReference>
<comment type="caution">
    <text evidence="5">The sequence shown here is derived from an EMBL/GenBank/DDBJ whole genome shotgun (WGS) entry which is preliminary data.</text>
</comment>
<feature type="compositionally biased region" description="Polar residues" evidence="3">
    <location>
        <begin position="162"/>
        <end position="174"/>
    </location>
</feature>
<feature type="region of interest" description="Disordered" evidence="3">
    <location>
        <begin position="1"/>
        <end position="141"/>
    </location>
</feature>
<feature type="region of interest" description="Disordered" evidence="3">
    <location>
        <begin position="288"/>
        <end position="345"/>
    </location>
</feature>
<dbReference type="Proteomes" id="UP001153069">
    <property type="component" value="Unassembled WGS sequence"/>
</dbReference>
<sequence>MRSPWGESNYRNENDDRTNGFDRGGAGGMSHGLLGSLIERSTSAPPMSTDGGLSFGDGPSGSLFGRERGEREQTTMAPLYENRSRDDRSAETTFLARPQAGRASAGPSYSKPDPSYSKPNFTSLLPDNSLGPESGGAASSKALDMDKALDFSRAGAELIRSQSAAPTFHGSTGRSPLFPPPGLANIKESQPTPSTVDSYSSSHSNSTNQYESAVDRAADIMRLGQQRPASTGVIGAAGNLYQSPNERDRNGLRPPQTTLMDLIQEDDVPESARGGVVQQHNFDYHNNRDHNNRHQQMQAAPAMQRPTGGEPQYVYAQQQQQHPPPLQQQHLQPHQLPPHQQHHMQPQYMPRGEIHHEPRLQQQQQPPPQMRNARDPYEIQIPMNDPMRAAQPQYVTLTEHGMPAEPRAQNSIYAPAPVAHGHQMHRAAPQPEPQRQIYYEGQPQQVVQQTPVITQSGQTVYLNAPMNAPPAPYGYATVQYHPHQQPQIIRQTVPGRGHPHEQYVQVVPIQGGPAQLASIAGSGQTYAYWQPDGGGGPIAVPQVTIMNAAGPGGGPIAVARIGNPNMDSPHSNNGYGGGRGKKEGRKGGRNGGTPSSRRGGDSKHSPHSMSSPLLEEFRATKSRDWTIRDIEGHVVEFCQDQNGSRFIQQRLEIGDATEQKLVMNEVLPAIHRLRNDVFGNYVVQKLLEFGTMPMKSDIRDSLQGEMLQLSLQMYGCRVVQKALEALDEDDLPRLLREFHHNVLSCIHDQNGNHVIQKCIEVMSNKAKRAREIGEDAKADFLSEQIDFVVDDVLGNTASLSCHPYGCRVLQRILEHCVESKKTAALDEISRCHKTLLDDQYGNYVIQHVLQFGRQEDRESILHIVVENGLLSLSKQKFASNVVEKLLKYGTPDQRRAVVREMLKVVDDKTGAVKPSGAVGASVVLLMVRDAYANYVVQTTLDVVPECEERKLLLEELNAHAAELRNYTFAKHIMTKLSSP</sequence>
<dbReference type="PROSITE" id="PS50303">
    <property type="entry name" value="PUM_HD"/>
    <property type="match status" value="1"/>
</dbReference>
<dbReference type="SUPFAM" id="SSF48371">
    <property type="entry name" value="ARM repeat"/>
    <property type="match status" value="1"/>
</dbReference>
<evidence type="ECO:0000256" key="1">
    <source>
        <dbReference type="ARBA" id="ARBA00022737"/>
    </source>
</evidence>
<evidence type="ECO:0000313" key="5">
    <source>
        <dbReference type="EMBL" id="CAB9497956.1"/>
    </source>
</evidence>
<evidence type="ECO:0000313" key="6">
    <source>
        <dbReference type="Proteomes" id="UP001153069"/>
    </source>
</evidence>
<feature type="region of interest" description="Disordered" evidence="3">
    <location>
        <begin position="558"/>
        <end position="614"/>
    </location>
</feature>
<feature type="repeat" description="Pumilio" evidence="2">
    <location>
        <begin position="629"/>
        <end position="664"/>
    </location>
</feature>
<feature type="repeat" description="Pumilio" evidence="2">
    <location>
        <begin position="737"/>
        <end position="774"/>
    </location>
</feature>
<feature type="repeat" description="Pumilio" evidence="2">
    <location>
        <begin position="665"/>
        <end position="700"/>
    </location>
</feature>
<dbReference type="InterPro" id="IPR033133">
    <property type="entry name" value="PUM-HD"/>
</dbReference>
<dbReference type="PANTHER" id="PTHR12537">
    <property type="entry name" value="RNA BINDING PROTEIN PUMILIO-RELATED"/>
    <property type="match status" value="1"/>
</dbReference>
<feature type="domain" description="PUM-HD" evidence="4">
    <location>
        <begin position="609"/>
        <end position="979"/>
    </location>
</feature>
<dbReference type="InterPro" id="IPR033712">
    <property type="entry name" value="Pumilio_RNA-bd"/>
</dbReference>
<evidence type="ECO:0000256" key="2">
    <source>
        <dbReference type="PROSITE-ProRule" id="PRU00317"/>
    </source>
</evidence>
<dbReference type="InterPro" id="IPR016024">
    <property type="entry name" value="ARM-type_fold"/>
</dbReference>
<dbReference type="GO" id="GO:0003729">
    <property type="term" value="F:mRNA binding"/>
    <property type="evidence" value="ECO:0007669"/>
    <property type="project" value="TreeGrafter"/>
</dbReference>
<feature type="repeat" description="Pumilio" evidence="2">
    <location>
        <begin position="701"/>
        <end position="736"/>
    </location>
</feature>
<evidence type="ECO:0000259" key="4">
    <source>
        <dbReference type="PROSITE" id="PS50303"/>
    </source>
</evidence>
<dbReference type="PROSITE" id="PS50302">
    <property type="entry name" value="PUM"/>
    <property type="match status" value="8"/>
</dbReference>
<dbReference type="InterPro" id="IPR001313">
    <property type="entry name" value="Pumilio_RNA-bd_rpt"/>
</dbReference>
<dbReference type="InterPro" id="IPR011989">
    <property type="entry name" value="ARM-like"/>
</dbReference>
<gene>
    <name evidence="5" type="ORF">SEMRO_29_G018990.1</name>
</gene>
<dbReference type="AlphaFoldDB" id="A0A9N8DC05"/>